<dbReference type="AlphaFoldDB" id="A0A9E2NKP9"/>
<evidence type="ECO:0000256" key="3">
    <source>
        <dbReference type="PIRSR" id="PIRSR613078-1"/>
    </source>
</evidence>
<protein>
    <submittedName>
        <fullName evidence="5">Histidine phosphatase family protein</fullName>
    </submittedName>
</protein>
<dbReference type="GO" id="GO:0016791">
    <property type="term" value="F:phosphatase activity"/>
    <property type="evidence" value="ECO:0007669"/>
    <property type="project" value="TreeGrafter"/>
</dbReference>
<dbReference type="SMART" id="SM00855">
    <property type="entry name" value="PGAM"/>
    <property type="match status" value="1"/>
</dbReference>
<evidence type="ECO:0000256" key="2">
    <source>
        <dbReference type="ARBA" id="ARBA00023235"/>
    </source>
</evidence>
<comment type="caution">
    <text evidence="5">The sequence shown here is derived from an EMBL/GenBank/DDBJ whole genome shotgun (WGS) entry which is preliminary data.</text>
</comment>
<reference evidence="5" key="2">
    <citation type="submission" date="2021-04" db="EMBL/GenBank/DDBJ databases">
        <authorList>
            <person name="Gilroy R."/>
        </authorList>
    </citation>
    <scope>NUCLEOTIDE SEQUENCE</scope>
    <source>
        <strain evidence="5">B5-657</strain>
    </source>
</reference>
<evidence type="ECO:0000256" key="1">
    <source>
        <dbReference type="ARBA" id="ARBA00023152"/>
    </source>
</evidence>
<organism evidence="5 6">
    <name type="scientific">Candidatus Cellulosilyticum pullistercoris</name>
    <dbReference type="NCBI Taxonomy" id="2838521"/>
    <lineage>
        <taxon>Bacteria</taxon>
        <taxon>Bacillati</taxon>
        <taxon>Bacillota</taxon>
        <taxon>Clostridia</taxon>
        <taxon>Lachnospirales</taxon>
        <taxon>Cellulosilyticaceae</taxon>
        <taxon>Cellulosilyticum</taxon>
    </lineage>
</organism>
<dbReference type="PANTHER" id="PTHR48100:SF1">
    <property type="entry name" value="HISTIDINE PHOSPHATASE FAMILY PROTEIN-RELATED"/>
    <property type="match status" value="1"/>
</dbReference>
<keyword evidence="1" id="KW-0324">Glycolysis</keyword>
<dbReference type="PANTHER" id="PTHR48100">
    <property type="entry name" value="BROAD-SPECIFICITY PHOSPHATASE YOR283W-RELATED"/>
    <property type="match status" value="1"/>
</dbReference>
<evidence type="ECO:0000256" key="4">
    <source>
        <dbReference type="PIRSR" id="PIRSR613078-2"/>
    </source>
</evidence>
<gene>
    <name evidence="5" type="ORF">H9872_03110</name>
</gene>
<evidence type="ECO:0000313" key="5">
    <source>
        <dbReference type="EMBL" id="MBU3803734.1"/>
    </source>
</evidence>
<feature type="active site" description="Proton donor/acceptor" evidence="3">
    <location>
        <position position="82"/>
    </location>
</feature>
<sequence length="210" mass="23096">MQTTLLLIRHGQTPWNALGKIQGCTDIALEDTGRLQAQLLSEKLNGHFSAIYTSPLQRASETAHILAGPSQLSPIATDGLREINFGLWEGLTFKEVAAQYPEAYALWKRDEVEAPLCGGDGSIKKCSLRARDCLIELIKKHPGETILGVSHGGLIKAALIGLFDLKMTMYHQLAFGNTCVTTIRFNEDLQPILISLNDTSHLIHNQAYCI</sequence>
<evidence type="ECO:0000313" key="6">
    <source>
        <dbReference type="Proteomes" id="UP000824229"/>
    </source>
</evidence>
<dbReference type="InterPro" id="IPR050275">
    <property type="entry name" value="PGM_Phosphatase"/>
</dbReference>
<keyword evidence="2" id="KW-0413">Isomerase</keyword>
<accession>A0A9E2NKP9</accession>
<dbReference type="PROSITE" id="PS00175">
    <property type="entry name" value="PG_MUTASE"/>
    <property type="match status" value="1"/>
</dbReference>
<dbReference type="InterPro" id="IPR029033">
    <property type="entry name" value="His_PPase_superfam"/>
</dbReference>
<dbReference type="InterPro" id="IPR013078">
    <property type="entry name" value="His_Pase_superF_clade-1"/>
</dbReference>
<dbReference type="Pfam" id="PF00300">
    <property type="entry name" value="His_Phos_1"/>
    <property type="match status" value="1"/>
</dbReference>
<reference evidence="5" key="1">
    <citation type="journal article" date="2021" name="PeerJ">
        <title>Extensive microbial diversity within the chicken gut microbiome revealed by metagenomics and culture.</title>
        <authorList>
            <person name="Gilroy R."/>
            <person name="Ravi A."/>
            <person name="Getino M."/>
            <person name="Pursley I."/>
            <person name="Horton D.L."/>
            <person name="Alikhan N.F."/>
            <person name="Baker D."/>
            <person name="Gharbi K."/>
            <person name="Hall N."/>
            <person name="Watson M."/>
            <person name="Adriaenssens E.M."/>
            <person name="Foster-Nyarko E."/>
            <person name="Jarju S."/>
            <person name="Secka A."/>
            <person name="Antonio M."/>
            <person name="Oren A."/>
            <person name="Chaudhuri R.R."/>
            <person name="La Ragione R."/>
            <person name="Hildebrand F."/>
            <person name="Pallen M.J."/>
        </authorList>
    </citation>
    <scope>NUCLEOTIDE SEQUENCE</scope>
    <source>
        <strain evidence="5">B5-657</strain>
    </source>
</reference>
<name>A0A9E2NKP9_9FIRM</name>
<dbReference type="GO" id="GO:0005737">
    <property type="term" value="C:cytoplasm"/>
    <property type="evidence" value="ECO:0007669"/>
    <property type="project" value="TreeGrafter"/>
</dbReference>
<dbReference type="EMBL" id="JAHLFQ010000059">
    <property type="protein sequence ID" value="MBU3803734.1"/>
    <property type="molecule type" value="Genomic_DNA"/>
</dbReference>
<dbReference type="SUPFAM" id="SSF53254">
    <property type="entry name" value="Phosphoglycerate mutase-like"/>
    <property type="match status" value="1"/>
</dbReference>
<dbReference type="Proteomes" id="UP000824229">
    <property type="component" value="Unassembled WGS sequence"/>
</dbReference>
<dbReference type="InterPro" id="IPR001345">
    <property type="entry name" value="PG/BPGM_mutase_AS"/>
</dbReference>
<dbReference type="CDD" id="cd07067">
    <property type="entry name" value="HP_PGM_like"/>
    <property type="match status" value="1"/>
</dbReference>
<feature type="binding site" evidence="4">
    <location>
        <begin position="9"/>
        <end position="16"/>
    </location>
    <ligand>
        <name>substrate</name>
    </ligand>
</feature>
<proteinExistence type="predicted"/>
<dbReference type="Gene3D" id="3.40.50.1240">
    <property type="entry name" value="Phosphoglycerate mutase-like"/>
    <property type="match status" value="1"/>
</dbReference>
<feature type="active site" description="Tele-phosphohistidine intermediate" evidence="3">
    <location>
        <position position="10"/>
    </location>
</feature>
<feature type="binding site" evidence="4">
    <location>
        <position position="58"/>
    </location>
    <ligand>
        <name>substrate</name>
    </ligand>
</feature>